<organism evidence="2 3">
    <name type="scientific">Extibacter muris</name>
    <dbReference type="NCBI Taxonomy" id="1796622"/>
    <lineage>
        <taxon>Bacteria</taxon>
        <taxon>Bacillati</taxon>
        <taxon>Bacillota</taxon>
        <taxon>Clostridia</taxon>
        <taxon>Lachnospirales</taxon>
        <taxon>Lachnospiraceae</taxon>
        <taxon>Extibacter</taxon>
    </lineage>
</organism>
<evidence type="ECO:0008006" key="4">
    <source>
        <dbReference type="Google" id="ProtNLM"/>
    </source>
</evidence>
<dbReference type="AlphaFoldDB" id="A0A4R4FEY7"/>
<evidence type="ECO:0000256" key="1">
    <source>
        <dbReference type="SAM" id="Phobius"/>
    </source>
</evidence>
<comment type="caution">
    <text evidence="2">The sequence shown here is derived from an EMBL/GenBank/DDBJ whole genome shotgun (WGS) entry which is preliminary data.</text>
</comment>
<dbReference type="Proteomes" id="UP000295710">
    <property type="component" value="Unassembled WGS sequence"/>
</dbReference>
<evidence type="ECO:0000313" key="2">
    <source>
        <dbReference type="EMBL" id="TDA21968.1"/>
    </source>
</evidence>
<feature type="transmembrane region" description="Helical" evidence="1">
    <location>
        <begin position="6"/>
        <end position="28"/>
    </location>
</feature>
<proteinExistence type="predicted"/>
<keyword evidence="3" id="KW-1185">Reference proteome</keyword>
<accession>A0A4R4FEY7</accession>
<protein>
    <recommendedName>
        <fullName evidence="4">DUF4363 family protein</fullName>
    </recommendedName>
</protein>
<keyword evidence="1" id="KW-1133">Transmembrane helix</keyword>
<keyword evidence="1" id="KW-0812">Transmembrane</keyword>
<name>A0A4R4FEY7_9FIRM</name>
<sequence>MPKLDLTVTISVILALCATITPSITTFLNNRHQLKMKKLELELQEKKELLFYRREVYENYLKYTMRCIHRDDNESAHLYDEYYALALIYFPSELTPVLMDINQCVTTRNGFQSLDAFNELSKNIRGILKTM</sequence>
<dbReference type="RefSeq" id="WP_132277420.1">
    <property type="nucleotide sequence ID" value="NZ_JAOBST010000013.1"/>
</dbReference>
<gene>
    <name evidence="2" type="ORF">E1963_09425</name>
</gene>
<evidence type="ECO:0000313" key="3">
    <source>
        <dbReference type="Proteomes" id="UP000295710"/>
    </source>
</evidence>
<keyword evidence="1" id="KW-0472">Membrane</keyword>
<reference evidence="2 3" key="1">
    <citation type="journal article" date="2016" name="Nat. Microbiol.">
        <title>The Mouse Intestinal Bacterial Collection (miBC) provides host-specific insight into cultured diversity and functional potential of the gut microbiota.</title>
        <authorList>
            <person name="Lagkouvardos I."/>
            <person name="Pukall R."/>
            <person name="Abt B."/>
            <person name="Foesel B.U."/>
            <person name="Meier-Kolthoff J.P."/>
            <person name="Kumar N."/>
            <person name="Bresciani A."/>
            <person name="Martinez I."/>
            <person name="Just S."/>
            <person name="Ziegler C."/>
            <person name="Brugiroux S."/>
            <person name="Garzetti D."/>
            <person name="Wenning M."/>
            <person name="Bui T.P."/>
            <person name="Wang J."/>
            <person name="Hugenholtz F."/>
            <person name="Plugge C.M."/>
            <person name="Peterson D.A."/>
            <person name="Hornef M.W."/>
            <person name="Baines J.F."/>
            <person name="Smidt H."/>
            <person name="Walter J."/>
            <person name="Kristiansen K."/>
            <person name="Nielsen H.B."/>
            <person name="Haller D."/>
            <person name="Overmann J."/>
            <person name="Stecher B."/>
            <person name="Clavel T."/>
        </authorList>
    </citation>
    <scope>NUCLEOTIDE SEQUENCE [LARGE SCALE GENOMIC DNA]</scope>
    <source>
        <strain evidence="2 3">DSM 28560</strain>
    </source>
</reference>
<dbReference type="EMBL" id="SMMX01000006">
    <property type="protein sequence ID" value="TDA21968.1"/>
    <property type="molecule type" value="Genomic_DNA"/>
</dbReference>